<dbReference type="AlphaFoldDB" id="A0A9W8Q9Q3"/>
<comment type="caution">
    <text evidence="8">The sequence shown here is derived from an EMBL/GenBank/DDBJ whole genome shotgun (WGS) entry which is preliminary data.</text>
</comment>
<dbReference type="GO" id="GO:0008270">
    <property type="term" value="F:zinc ion binding"/>
    <property type="evidence" value="ECO:0007669"/>
    <property type="project" value="InterPro"/>
</dbReference>
<organism evidence="8 9">
    <name type="scientific">Akanthomyces muscarius</name>
    <name type="common">Entomopathogenic fungus</name>
    <name type="synonym">Lecanicillium muscarium</name>
    <dbReference type="NCBI Taxonomy" id="2231603"/>
    <lineage>
        <taxon>Eukaryota</taxon>
        <taxon>Fungi</taxon>
        <taxon>Dikarya</taxon>
        <taxon>Ascomycota</taxon>
        <taxon>Pezizomycotina</taxon>
        <taxon>Sordariomycetes</taxon>
        <taxon>Hypocreomycetidae</taxon>
        <taxon>Hypocreales</taxon>
        <taxon>Cordycipitaceae</taxon>
        <taxon>Akanthomyces</taxon>
    </lineage>
</organism>
<dbReference type="GO" id="GO:0003677">
    <property type="term" value="F:DNA binding"/>
    <property type="evidence" value="ECO:0007669"/>
    <property type="project" value="UniProtKB-KW"/>
</dbReference>
<dbReference type="PROSITE" id="PS00463">
    <property type="entry name" value="ZN2_CY6_FUNGAL_1"/>
    <property type="match status" value="1"/>
</dbReference>
<dbReference type="Gene3D" id="4.10.240.10">
    <property type="entry name" value="Zn(2)-C6 fungal-type DNA-binding domain"/>
    <property type="match status" value="1"/>
</dbReference>
<keyword evidence="1" id="KW-0479">Metal-binding</keyword>
<evidence type="ECO:0000256" key="4">
    <source>
        <dbReference type="ARBA" id="ARBA00023125"/>
    </source>
</evidence>
<dbReference type="GO" id="GO:0000981">
    <property type="term" value="F:DNA-binding transcription factor activity, RNA polymerase II-specific"/>
    <property type="evidence" value="ECO:0007669"/>
    <property type="project" value="InterPro"/>
</dbReference>
<dbReference type="InterPro" id="IPR001138">
    <property type="entry name" value="Zn2Cys6_DnaBD"/>
</dbReference>
<dbReference type="CDD" id="cd00067">
    <property type="entry name" value="GAL4"/>
    <property type="match status" value="1"/>
</dbReference>
<evidence type="ECO:0000256" key="2">
    <source>
        <dbReference type="ARBA" id="ARBA00022833"/>
    </source>
</evidence>
<keyword evidence="3" id="KW-0805">Transcription regulation</keyword>
<protein>
    <recommendedName>
        <fullName evidence="7">Zn(2)-C6 fungal-type domain-containing protein</fullName>
    </recommendedName>
</protein>
<dbReference type="Proteomes" id="UP001144673">
    <property type="component" value="Chromosome 3"/>
</dbReference>
<reference evidence="8" key="1">
    <citation type="journal article" date="2023" name="Access Microbiol">
        <title>De-novo genome assembly for Akanthomyces muscarius, a biocontrol agent of insect agricultural pests.</title>
        <authorList>
            <person name="Erdos Z."/>
            <person name="Studholme D.J."/>
            <person name="Raymond B."/>
            <person name="Sharma M."/>
        </authorList>
    </citation>
    <scope>NUCLEOTIDE SEQUENCE</scope>
    <source>
        <strain evidence="8">Ve6</strain>
    </source>
</reference>
<sequence>MTQVPKRAHVKSGCRTCKTRRVKCDEARPACLKCTKTGRVCEGYGIWGGGSAQGPAYETDLTSFARVSALRQYNLNIMTPQRSLHQRQAFEFFCQSQSLKISGMFKSDFWDHLLIQVSATESLVFFALAAVGSAHRAHITRRLSYAESKETLAKSYESLALTEYNKAVKEMSQIVVKEDDSSLRITIIACLLFICVEMMLGRHQVMKSHFRYGSTLLHKIQSGDQDPIDRHIVDAFGKMTMHLALLGQTSQSLVAFRHGPTYDMDVPCDDCFDTPRIASQSLDELLQAIFELMAQADDLDPFKTISHELREVAYDALTPNFASILSQNQNIFRVIDHQRSLEDGIKLCSVDEVFTVEKGGFPSLYFTALKCRVPEIRRKAIRMLPSITHTEGLANGLILSQIAHRIFILEDPQGAAKMMDDFTTLESEGCPEELVPEEARFHQMHAQLNSCS</sequence>
<feature type="domain" description="Zn(2)-C6 fungal-type" evidence="7">
    <location>
        <begin position="13"/>
        <end position="41"/>
    </location>
</feature>
<evidence type="ECO:0000256" key="6">
    <source>
        <dbReference type="ARBA" id="ARBA00023242"/>
    </source>
</evidence>
<dbReference type="GeneID" id="80890260"/>
<proteinExistence type="predicted"/>
<keyword evidence="4" id="KW-0238">DNA-binding</keyword>
<gene>
    <name evidence="8" type="ORF">LMH87_003101</name>
</gene>
<dbReference type="PANTHER" id="PTHR36206">
    <property type="entry name" value="ASPERCRYPTIN BIOSYNTHESIS CLUSTER-SPECIFIC TRANSCRIPTION REGULATOR ATNN-RELATED"/>
    <property type="match status" value="1"/>
</dbReference>
<dbReference type="SMART" id="SM00066">
    <property type="entry name" value="GAL4"/>
    <property type="match status" value="1"/>
</dbReference>
<keyword evidence="6" id="KW-0539">Nucleus</keyword>
<evidence type="ECO:0000256" key="3">
    <source>
        <dbReference type="ARBA" id="ARBA00023015"/>
    </source>
</evidence>
<keyword evidence="9" id="KW-1185">Reference proteome</keyword>
<dbReference type="SUPFAM" id="SSF57701">
    <property type="entry name" value="Zn2/Cys6 DNA-binding domain"/>
    <property type="match status" value="1"/>
</dbReference>
<dbReference type="Pfam" id="PF00172">
    <property type="entry name" value="Zn_clus"/>
    <property type="match status" value="1"/>
</dbReference>
<dbReference type="PANTHER" id="PTHR36206:SF16">
    <property type="entry name" value="TRANSCRIPTION FACTOR DOMAIN-CONTAINING PROTEIN-RELATED"/>
    <property type="match status" value="1"/>
</dbReference>
<evidence type="ECO:0000256" key="5">
    <source>
        <dbReference type="ARBA" id="ARBA00023163"/>
    </source>
</evidence>
<evidence type="ECO:0000256" key="1">
    <source>
        <dbReference type="ARBA" id="ARBA00022723"/>
    </source>
</evidence>
<name>A0A9W8Q9Q3_AKAMU</name>
<dbReference type="RefSeq" id="XP_056051581.1">
    <property type="nucleotide sequence ID" value="XM_056194665.1"/>
</dbReference>
<dbReference type="EMBL" id="JAJHUN010000010">
    <property type="protein sequence ID" value="KAJ4148640.1"/>
    <property type="molecule type" value="Genomic_DNA"/>
</dbReference>
<dbReference type="InterPro" id="IPR052360">
    <property type="entry name" value="Transcr_Regulatory_Proteins"/>
</dbReference>
<dbReference type="KEGG" id="amus:LMH87_003101"/>
<dbReference type="InterPro" id="IPR036864">
    <property type="entry name" value="Zn2-C6_fun-type_DNA-bd_sf"/>
</dbReference>
<dbReference type="PROSITE" id="PS50048">
    <property type="entry name" value="ZN2_CY6_FUNGAL_2"/>
    <property type="match status" value="1"/>
</dbReference>
<accession>A0A9W8Q9Q3</accession>
<keyword evidence="2" id="KW-0862">Zinc</keyword>
<keyword evidence="5" id="KW-0804">Transcription</keyword>
<evidence type="ECO:0000259" key="7">
    <source>
        <dbReference type="PROSITE" id="PS50048"/>
    </source>
</evidence>
<evidence type="ECO:0000313" key="9">
    <source>
        <dbReference type="Proteomes" id="UP001144673"/>
    </source>
</evidence>
<evidence type="ECO:0000313" key="8">
    <source>
        <dbReference type="EMBL" id="KAJ4148640.1"/>
    </source>
</evidence>